<reference evidence="2 3" key="1">
    <citation type="submission" date="2016-05" db="EMBL/GenBank/DDBJ databases">
        <authorList>
            <person name="Ramsay J.P."/>
        </authorList>
    </citation>
    <scope>NUCLEOTIDE SEQUENCE [LARGE SCALE GENOMIC DNA]</scope>
    <source>
        <strain evidence="2 3">NZP2042</strain>
    </source>
</reference>
<accession>A0AA91FBD4</accession>
<gene>
    <name evidence="2" type="ORF">A8145_15050</name>
</gene>
<dbReference type="EMBL" id="LYTK01000012">
    <property type="protein sequence ID" value="OBQ65480.1"/>
    <property type="molecule type" value="Genomic_DNA"/>
</dbReference>
<proteinExistence type="predicted"/>
<feature type="transmembrane region" description="Helical" evidence="1">
    <location>
        <begin position="94"/>
        <end position="115"/>
    </location>
</feature>
<keyword evidence="1" id="KW-0472">Membrane</keyword>
<protein>
    <submittedName>
        <fullName evidence="2">Uncharacterized protein</fullName>
    </submittedName>
</protein>
<keyword evidence="1" id="KW-0812">Transmembrane</keyword>
<organism evidence="2 3">
    <name type="scientific">Rhizobium loti</name>
    <name type="common">Mesorhizobium loti</name>
    <dbReference type="NCBI Taxonomy" id="381"/>
    <lineage>
        <taxon>Bacteria</taxon>
        <taxon>Pseudomonadati</taxon>
        <taxon>Pseudomonadota</taxon>
        <taxon>Alphaproteobacteria</taxon>
        <taxon>Hyphomicrobiales</taxon>
        <taxon>Phyllobacteriaceae</taxon>
        <taxon>Mesorhizobium</taxon>
    </lineage>
</organism>
<comment type="caution">
    <text evidence="2">The sequence shown here is derived from an EMBL/GenBank/DDBJ whole genome shotgun (WGS) entry which is preliminary data.</text>
</comment>
<evidence type="ECO:0000313" key="3">
    <source>
        <dbReference type="Proteomes" id="UP000093737"/>
    </source>
</evidence>
<keyword evidence="1" id="KW-1133">Transmembrane helix</keyword>
<feature type="transmembrane region" description="Helical" evidence="1">
    <location>
        <begin position="63"/>
        <end position="82"/>
    </location>
</feature>
<sequence>MPLVFLLYEDASIFWRGGRLFFDLKDQLVALVAGTIIAAIYGALPAVPLIVVSELTERRGWTFSILGGALVGTVMFAIMQIYPMARTRPALDLLIALIVAGSLGGAVYRLVMGLLPGDTRIRTAR</sequence>
<dbReference type="Proteomes" id="UP000093737">
    <property type="component" value="Unassembled WGS sequence"/>
</dbReference>
<evidence type="ECO:0000256" key="1">
    <source>
        <dbReference type="SAM" id="Phobius"/>
    </source>
</evidence>
<dbReference type="AlphaFoldDB" id="A0AA91FBD4"/>
<name>A0AA91FBD4_RHILI</name>
<evidence type="ECO:0000313" key="2">
    <source>
        <dbReference type="EMBL" id="OBQ65480.1"/>
    </source>
</evidence>
<feature type="transmembrane region" description="Helical" evidence="1">
    <location>
        <begin position="28"/>
        <end position="51"/>
    </location>
</feature>